<gene>
    <name evidence="3" type="ORF">DXT99_08250</name>
</gene>
<evidence type="ECO:0000256" key="2">
    <source>
        <dbReference type="SAM" id="MobiDB-lite"/>
    </source>
</evidence>
<evidence type="ECO:0000313" key="4">
    <source>
        <dbReference type="Proteomes" id="UP000256708"/>
    </source>
</evidence>
<reference evidence="4" key="1">
    <citation type="submission" date="2018-08" db="EMBL/GenBank/DDBJ databases">
        <authorList>
            <person name="Liu Z.-W."/>
            <person name="Du Z.-J."/>
        </authorList>
    </citation>
    <scope>NUCLEOTIDE SEQUENCE [LARGE SCALE GENOMIC DNA]</scope>
    <source>
        <strain evidence="4">H4X</strain>
    </source>
</reference>
<protein>
    <submittedName>
        <fullName evidence="3">Uncharacterized protein</fullName>
    </submittedName>
</protein>
<dbReference type="AlphaFoldDB" id="A0A3D8LDJ9"/>
<dbReference type="OrthoDB" id="891723at2"/>
<keyword evidence="1" id="KW-0175">Coiled coil</keyword>
<comment type="caution">
    <text evidence="3">The sequence shown here is derived from an EMBL/GenBank/DDBJ whole genome shotgun (WGS) entry which is preliminary data.</text>
</comment>
<feature type="compositionally biased region" description="Low complexity" evidence="2">
    <location>
        <begin position="170"/>
        <end position="179"/>
    </location>
</feature>
<sequence length="292" mass="33590">MNSSIIDINLAAFEIILKRKETLMAMALENYELKRSELNMKLKSAENLNEELIVINKELEQAKKIIEQPFVQEYINIGLIRDVNAAIEHLKSSKATRTEEDERLQTLGAYRTIAGKSKEEAKEHLAKVLTMDVAEYTEDLQLVIMDTWTWKFHYSFLLQARRELASQMLAEDSTSPTSSEEGEGSSKAKSKQLDNSQLVLMIMLLDEEYNINRSDAAASLIDFICALTGRDRSNIKKLVEKAGKDDFELLTSEKKNYEDLKVIRPYFEKLKQEEVLKFIDKKINKIKSLINK</sequence>
<keyword evidence="4" id="KW-1185">Reference proteome</keyword>
<organism evidence="3 4">
    <name type="scientific">Pontibacter diazotrophicus</name>
    <dbReference type="NCBI Taxonomy" id="1400979"/>
    <lineage>
        <taxon>Bacteria</taxon>
        <taxon>Pseudomonadati</taxon>
        <taxon>Bacteroidota</taxon>
        <taxon>Cytophagia</taxon>
        <taxon>Cytophagales</taxon>
        <taxon>Hymenobacteraceae</taxon>
        <taxon>Pontibacter</taxon>
    </lineage>
</organism>
<dbReference type="EMBL" id="QRGR01000008">
    <property type="protein sequence ID" value="RDV15477.1"/>
    <property type="molecule type" value="Genomic_DNA"/>
</dbReference>
<evidence type="ECO:0000256" key="1">
    <source>
        <dbReference type="SAM" id="Coils"/>
    </source>
</evidence>
<feature type="coiled-coil region" evidence="1">
    <location>
        <begin position="28"/>
        <end position="65"/>
    </location>
</feature>
<name>A0A3D8LDJ9_9BACT</name>
<dbReference type="RefSeq" id="WP_115565071.1">
    <property type="nucleotide sequence ID" value="NZ_QRGR01000008.1"/>
</dbReference>
<accession>A0A3D8LDJ9</accession>
<feature type="region of interest" description="Disordered" evidence="2">
    <location>
        <begin position="169"/>
        <end position="191"/>
    </location>
</feature>
<evidence type="ECO:0000313" key="3">
    <source>
        <dbReference type="EMBL" id="RDV15477.1"/>
    </source>
</evidence>
<dbReference type="Proteomes" id="UP000256708">
    <property type="component" value="Unassembled WGS sequence"/>
</dbReference>
<proteinExistence type="predicted"/>